<dbReference type="RefSeq" id="WP_005807172.1">
    <property type="nucleotide sequence ID" value="NZ_JAQPYY010000018.1"/>
</dbReference>
<dbReference type="Gene3D" id="3.40.50.300">
    <property type="entry name" value="P-loop containing nucleotide triphosphate hydrolases"/>
    <property type="match status" value="2"/>
</dbReference>
<gene>
    <name evidence="7" type="ORF">DW831_12425</name>
</gene>
<evidence type="ECO:0000256" key="3">
    <source>
        <dbReference type="ARBA" id="ARBA00022806"/>
    </source>
</evidence>
<keyword evidence="1" id="KW-0547">Nucleotide-binding</keyword>
<dbReference type="Proteomes" id="UP000284514">
    <property type="component" value="Unassembled WGS sequence"/>
</dbReference>
<dbReference type="InterPro" id="IPR027417">
    <property type="entry name" value="P-loop_NTPase"/>
</dbReference>
<dbReference type="EMBL" id="QSIF01000020">
    <property type="protein sequence ID" value="RHC72911.1"/>
    <property type="molecule type" value="Genomic_DNA"/>
</dbReference>
<accession>A0A414BES3</accession>
<dbReference type="PANTHER" id="PTHR11070:SF2">
    <property type="entry name" value="ATP-DEPENDENT DNA HELICASE SRS2"/>
    <property type="match status" value="1"/>
</dbReference>
<dbReference type="InterPro" id="IPR000212">
    <property type="entry name" value="DNA_helicase_UvrD/REP"/>
</dbReference>
<feature type="domain" description="UvrD-like helicase ATP-binding" evidence="6">
    <location>
        <begin position="130"/>
        <end position="201"/>
    </location>
</feature>
<evidence type="ECO:0000259" key="6">
    <source>
        <dbReference type="Pfam" id="PF00580"/>
    </source>
</evidence>
<evidence type="ECO:0000256" key="4">
    <source>
        <dbReference type="ARBA" id="ARBA00022840"/>
    </source>
</evidence>
<sequence>MGRNNICYIASAGAGKTTKIVEDAVNNSNNDSTKKIAIITYTQNNQAHIRNKLASHNLGYKVVVMGWFEFLLKHWITPFKTTLFPHLIDTHLGVSFVNGKSGLKSYNEKIFATYKKDNYRKKYLTTEEHKVFSDKLSELANELYLKNPSELTERLNSIFDYLYFDECQDFVGYDYEIIKLILTRTGITCVFAGDPRQHTYSTHTSSKYKKYSGDIASFIQDCVNKKNKRYVTIDETTLVKSHRCPRCICDFASLIMPQYPEMKSVKENSQQEHCLLIKNCDVGNYVDRFNPVALIWNNKALKNIHPNIKQRYNMGEVKGLDFPNVIVYPTENMLTWINNTTKQLADETRAKLYVAVTRAEITIGIIVPDDFCLPSESILQFWSNPD</sequence>
<name>A0A414BES3_BACUN</name>
<organism evidence="7 8">
    <name type="scientific">Bacteroides uniformis</name>
    <dbReference type="NCBI Taxonomy" id="820"/>
    <lineage>
        <taxon>Bacteria</taxon>
        <taxon>Pseudomonadati</taxon>
        <taxon>Bacteroidota</taxon>
        <taxon>Bacteroidia</taxon>
        <taxon>Bacteroidales</taxon>
        <taxon>Bacteroidaceae</taxon>
        <taxon>Bacteroides</taxon>
    </lineage>
</organism>
<dbReference type="GO" id="GO:0016787">
    <property type="term" value="F:hydrolase activity"/>
    <property type="evidence" value="ECO:0007669"/>
    <property type="project" value="UniProtKB-KW"/>
</dbReference>
<dbReference type="AlphaFoldDB" id="A0A414BES3"/>
<dbReference type="GO" id="GO:0000725">
    <property type="term" value="P:recombinational repair"/>
    <property type="evidence" value="ECO:0007669"/>
    <property type="project" value="TreeGrafter"/>
</dbReference>
<keyword evidence="2" id="KW-0378">Hydrolase</keyword>
<comment type="caution">
    <text evidence="7">The sequence shown here is derived from an EMBL/GenBank/DDBJ whole genome shotgun (WGS) entry which is preliminary data.</text>
</comment>
<dbReference type="SUPFAM" id="SSF52540">
    <property type="entry name" value="P-loop containing nucleoside triphosphate hydrolases"/>
    <property type="match status" value="1"/>
</dbReference>
<proteinExistence type="predicted"/>
<reference evidence="7 8" key="1">
    <citation type="submission" date="2018-08" db="EMBL/GenBank/DDBJ databases">
        <title>A genome reference for cultivated species of the human gut microbiota.</title>
        <authorList>
            <person name="Zou Y."/>
            <person name="Xue W."/>
            <person name="Luo G."/>
        </authorList>
    </citation>
    <scope>NUCLEOTIDE SEQUENCE [LARGE SCALE GENOMIC DNA]</scope>
    <source>
        <strain evidence="7 8">AM34-25</strain>
    </source>
</reference>
<evidence type="ECO:0000313" key="8">
    <source>
        <dbReference type="Proteomes" id="UP000284514"/>
    </source>
</evidence>
<evidence type="ECO:0000256" key="2">
    <source>
        <dbReference type="ARBA" id="ARBA00022801"/>
    </source>
</evidence>
<dbReference type="Pfam" id="PF00580">
    <property type="entry name" value="UvrD-helicase"/>
    <property type="match status" value="1"/>
</dbReference>
<dbReference type="GO" id="GO:0003677">
    <property type="term" value="F:DNA binding"/>
    <property type="evidence" value="ECO:0007669"/>
    <property type="project" value="InterPro"/>
</dbReference>
<dbReference type="InterPro" id="IPR014016">
    <property type="entry name" value="UvrD-like_ATP-bd"/>
</dbReference>
<evidence type="ECO:0000256" key="5">
    <source>
        <dbReference type="ARBA" id="ARBA00034923"/>
    </source>
</evidence>
<dbReference type="PANTHER" id="PTHR11070">
    <property type="entry name" value="UVRD / RECB / PCRA DNA HELICASE FAMILY MEMBER"/>
    <property type="match status" value="1"/>
</dbReference>
<keyword evidence="4" id="KW-0067">ATP-binding</keyword>
<dbReference type="GO" id="GO:0043138">
    <property type="term" value="F:3'-5' DNA helicase activity"/>
    <property type="evidence" value="ECO:0007669"/>
    <property type="project" value="TreeGrafter"/>
</dbReference>
<keyword evidence="3" id="KW-0347">Helicase</keyword>
<evidence type="ECO:0000256" key="1">
    <source>
        <dbReference type="ARBA" id="ARBA00022741"/>
    </source>
</evidence>
<dbReference type="GO" id="GO:0005524">
    <property type="term" value="F:ATP binding"/>
    <property type="evidence" value="ECO:0007669"/>
    <property type="project" value="UniProtKB-KW"/>
</dbReference>
<evidence type="ECO:0000313" key="7">
    <source>
        <dbReference type="EMBL" id="RHC72911.1"/>
    </source>
</evidence>
<protein>
    <recommendedName>
        <fullName evidence="5">DNA 3'-5' helicase II</fullName>
    </recommendedName>
</protein>